<evidence type="ECO:0000313" key="3">
    <source>
        <dbReference type="EMBL" id="XCM79604.1"/>
    </source>
</evidence>
<feature type="transmembrane region" description="Helical" evidence="2">
    <location>
        <begin position="88"/>
        <end position="110"/>
    </location>
</feature>
<protein>
    <submittedName>
        <fullName evidence="3">Uncharacterized protein</fullName>
    </submittedName>
</protein>
<name>A0AAU8JTJ5_9ACTN</name>
<keyword evidence="2" id="KW-1133">Transmembrane helix</keyword>
<feature type="compositionally biased region" description="Low complexity" evidence="1">
    <location>
        <begin position="1"/>
        <end position="10"/>
    </location>
</feature>
<dbReference type="EMBL" id="CP159872">
    <property type="protein sequence ID" value="XCM79604.1"/>
    <property type="molecule type" value="Genomic_DNA"/>
</dbReference>
<feature type="compositionally biased region" description="Pro residues" evidence="1">
    <location>
        <begin position="11"/>
        <end position="25"/>
    </location>
</feature>
<dbReference type="KEGG" id="kcm:ABWK59_12030"/>
<sequence>MYGQGQQYPQGQPPQPYGQPQPPQFGAPQPGYGQPQPPQFGAPQPQGYGYPPPGPQFGAPQAPVPPQGVPYGAPGGYPPPPQKSKAGLVVGLVVGAVVLIGGGVAVVSLMGGGGGAGSSTAGKYKLAPPQSLSGGYTQKSVKDTPVDNDQAKALGGKVDGSLSAQYQKTTTDMISVGGSWGTFDDPDAVIKVVSEKMKSTGGKELSWKTQLADVDAKDPNDGGGKMQCGTLGDGKFSLPICVWANHSTVGSVGFVEMTLANGGTGSSLTPTQAADRARQIRDAVVVKK</sequence>
<accession>A0AAU8JTJ5</accession>
<organism evidence="3">
    <name type="scientific">Kitasatospora camelliae</name>
    <dbReference type="NCBI Taxonomy" id="3156397"/>
    <lineage>
        <taxon>Bacteria</taxon>
        <taxon>Bacillati</taxon>
        <taxon>Actinomycetota</taxon>
        <taxon>Actinomycetes</taxon>
        <taxon>Kitasatosporales</taxon>
        <taxon>Streptomycetaceae</taxon>
        <taxon>Kitasatospora</taxon>
    </lineage>
</organism>
<evidence type="ECO:0000256" key="2">
    <source>
        <dbReference type="SAM" id="Phobius"/>
    </source>
</evidence>
<feature type="region of interest" description="Disordered" evidence="1">
    <location>
        <begin position="1"/>
        <end position="78"/>
    </location>
</feature>
<gene>
    <name evidence="3" type="ORF">ABWK59_12030</name>
</gene>
<dbReference type="AlphaFoldDB" id="A0AAU8JTJ5"/>
<keyword evidence="2" id="KW-0472">Membrane</keyword>
<dbReference type="RefSeq" id="WP_354640388.1">
    <property type="nucleotide sequence ID" value="NZ_CP159872.1"/>
</dbReference>
<proteinExistence type="predicted"/>
<evidence type="ECO:0000256" key="1">
    <source>
        <dbReference type="SAM" id="MobiDB-lite"/>
    </source>
</evidence>
<reference evidence="3" key="1">
    <citation type="submission" date="2024-06" db="EMBL/GenBank/DDBJ databases">
        <title>The genome sequences of Kitasatospora sp. strain HUAS MG31.</title>
        <authorList>
            <person name="Mo P."/>
        </authorList>
    </citation>
    <scope>NUCLEOTIDE SEQUENCE</scope>
    <source>
        <strain evidence="3">HUAS MG31</strain>
    </source>
</reference>
<keyword evidence="2" id="KW-0812">Transmembrane</keyword>